<dbReference type="RefSeq" id="WP_091364473.1">
    <property type="nucleotide sequence ID" value="NZ_FMXA01000011.1"/>
</dbReference>
<sequence>MRFLVCIKQVVDASKMEVDPATGRLKRNNANSIMNPLDLHALEAAFELRDQVGGTVSVITMGPPQAEAVLRQAASMGADELYLVTDRAFGGADTLATSYTLVHAIQTLKPFDVILCGQESIDSNTAQVGPEMAGMLGIPNVSHAIGNLSINGNVITVKRQMNDGAEVVEMKTPCLITTGKELNKPRYPSIKGLLAKDTAEIHRITSADIEADPARLGIKGSPTQVRKVRPVKPMKKENLKISGKTAEESAAILAEALHKIQVI</sequence>
<dbReference type="STRING" id="209880.SAMN02910343_00985"/>
<dbReference type="PANTHER" id="PTHR21294:SF17">
    <property type="entry name" value="PROTEIN FIXA"/>
    <property type="match status" value="1"/>
</dbReference>
<accession>A0A1G5W0P9</accession>
<dbReference type="PANTHER" id="PTHR21294">
    <property type="entry name" value="ELECTRON TRANSFER FLAVOPROTEIN BETA-SUBUNIT"/>
    <property type="match status" value="1"/>
</dbReference>
<proteinExistence type="predicted"/>
<feature type="domain" description="Electron transfer flavoprotein alpha/beta-subunit N-terminal" evidence="2">
    <location>
        <begin position="22"/>
        <end position="213"/>
    </location>
</feature>
<dbReference type="CDD" id="cd01714">
    <property type="entry name" value="ETF_beta"/>
    <property type="match status" value="1"/>
</dbReference>
<gene>
    <name evidence="3" type="ORF">SAMN02910343_00985</name>
</gene>
<protein>
    <recommendedName>
        <fullName evidence="1">Electron transfer flavoprotein small subunit</fullName>
    </recommendedName>
</protein>
<name>A0A1G5W0P9_9FIRM</name>
<reference evidence="3 4" key="1">
    <citation type="submission" date="2016-10" db="EMBL/GenBank/DDBJ databases">
        <authorList>
            <person name="de Groot N.N."/>
        </authorList>
    </citation>
    <scope>NUCLEOTIDE SEQUENCE [LARGE SCALE GENOMIC DNA]</scope>
    <source>
        <strain evidence="3 4">DSM 15230</strain>
    </source>
</reference>
<dbReference type="SMART" id="SM00893">
    <property type="entry name" value="ETF"/>
    <property type="match status" value="1"/>
</dbReference>
<dbReference type="SUPFAM" id="SSF52402">
    <property type="entry name" value="Adenine nucleotide alpha hydrolases-like"/>
    <property type="match status" value="1"/>
</dbReference>
<evidence type="ECO:0000256" key="1">
    <source>
        <dbReference type="ARBA" id="ARBA00042002"/>
    </source>
</evidence>
<dbReference type="AlphaFoldDB" id="A0A1G5W0P9"/>
<dbReference type="InterPro" id="IPR014729">
    <property type="entry name" value="Rossmann-like_a/b/a_fold"/>
</dbReference>
<dbReference type="GO" id="GO:0009055">
    <property type="term" value="F:electron transfer activity"/>
    <property type="evidence" value="ECO:0007669"/>
    <property type="project" value="InterPro"/>
</dbReference>
<dbReference type="OrthoDB" id="9804960at2"/>
<dbReference type="Pfam" id="PF01012">
    <property type="entry name" value="ETF"/>
    <property type="match status" value="1"/>
</dbReference>
<dbReference type="PIRSF" id="PIRSF000090">
    <property type="entry name" value="Beta-ETF"/>
    <property type="match status" value="1"/>
</dbReference>
<evidence type="ECO:0000259" key="2">
    <source>
        <dbReference type="SMART" id="SM00893"/>
    </source>
</evidence>
<organism evidence="3 4">
    <name type="scientific">Allisonella histaminiformans</name>
    <dbReference type="NCBI Taxonomy" id="209880"/>
    <lineage>
        <taxon>Bacteria</taxon>
        <taxon>Bacillati</taxon>
        <taxon>Bacillota</taxon>
        <taxon>Negativicutes</taxon>
        <taxon>Veillonellales</taxon>
        <taxon>Veillonellaceae</taxon>
        <taxon>Allisonella</taxon>
    </lineage>
</organism>
<dbReference type="Gene3D" id="3.40.50.620">
    <property type="entry name" value="HUPs"/>
    <property type="match status" value="1"/>
</dbReference>
<dbReference type="Proteomes" id="UP000199689">
    <property type="component" value="Unassembled WGS sequence"/>
</dbReference>
<dbReference type="InterPro" id="IPR014730">
    <property type="entry name" value="ETF_a/b_N"/>
</dbReference>
<evidence type="ECO:0000313" key="3">
    <source>
        <dbReference type="EMBL" id="SDA50775.1"/>
    </source>
</evidence>
<dbReference type="InterPro" id="IPR012255">
    <property type="entry name" value="ETF_b"/>
</dbReference>
<keyword evidence="4" id="KW-1185">Reference proteome</keyword>
<dbReference type="InterPro" id="IPR033948">
    <property type="entry name" value="ETF_beta_N"/>
</dbReference>
<dbReference type="EMBL" id="FMXA01000011">
    <property type="protein sequence ID" value="SDA50775.1"/>
    <property type="molecule type" value="Genomic_DNA"/>
</dbReference>
<evidence type="ECO:0000313" key="4">
    <source>
        <dbReference type="Proteomes" id="UP000199689"/>
    </source>
</evidence>
<dbReference type="GeneID" id="87756013"/>